<feature type="domain" description="EF-hand" evidence="4">
    <location>
        <begin position="426"/>
        <end position="461"/>
    </location>
</feature>
<feature type="compositionally biased region" description="Low complexity" evidence="2">
    <location>
        <begin position="579"/>
        <end position="595"/>
    </location>
</feature>
<organism evidence="5 6">
    <name type="scientific">Cairina moschata</name>
    <name type="common">Muscovy duck</name>
    <dbReference type="NCBI Taxonomy" id="8855"/>
    <lineage>
        <taxon>Eukaryota</taxon>
        <taxon>Metazoa</taxon>
        <taxon>Chordata</taxon>
        <taxon>Craniata</taxon>
        <taxon>Vertebrata</taxon>
        <taxon>Euteleostomi</taxon>
        <taxon>Archelosauria</taxon>
        <taxon>Archosauria</taxon>
        <taxon>Dinosauria</taxon>
        <taxon>Saurischia</taxon>
        <taxon>Theropoda</taxon>
        <taxon>Coelurosauria</taxon>
        <taxon>Aves</taxon>
        <taxon>Neognathae</taxon>
        <taxon>Galloanserae</taxon>
        <taxon>Anseriformes</taxon>
        <taxon>Anatidae</taxon>
        <taxon>Anatinae</taxon>
        <taxon>Cairina</taxon>
    </lineage>
</organism>
<keyword evidence="6" id="KW-1185">Reference proteome</keyword>
<evidence type="ECO:0000256" key="2">
    <source>
        <dbReference type="SAM" id="MobiDB-lite"/>
    </source>
</evidence>
<feature type="compositionally biased region" description="Basic residues" evidence="2">
    <location>
        <begin position="18"/>
        <end position="31"/>
    </location>
</feature>
<dbReference type="Ensembl" id="ENSCMMT00000022400.1">
    <property type="protein sequence ID" value="ENSCMMP00000020417.1"/>
    <property type="gene ID" value="ENSCMMG00000012855.1"/>
</dbReference>
<reference evidence="5" key="2">
    <citation type="submission" date="2025-08" db="UniProtKB">
        <authorList>
            <consortium name="Ensembl"/>
        </authorList>
    </citation>
    <scope>IDENTIFICATION</scope>
</reference>
<feature type="compositionally biased region" description="Gly residues" evidence="2">
    <location>
        <begin position="608"/>
        <end position="618"/>
    </location>
</feature>
<feature type="compositionally biased region" description="Low complexity" evidence="2">
    <location>
        <begin position="35"/>
        <end position="44"/>
    </location>
</feature>
<keyword evidence="3" id="KW-0812">Transmembrane</keyword>
<protein>
    <submittedName>
        <fullName evidence="5">EF-hand calcium binding domain 14</fullName>
    </submittedName>
</protein>
<keyword evidence="3" id="KW-0472">Membrane</keyword>
<dbReference type="SUPFAM" id="SSF47473">
    <property type="entry name" value="EF-hand"/>
    <property type="match status" value="1"/>
</dbReference>
<name>A0A8C3CGM5_CAIMO</name>
<dbReference type="Gene3D" id="1.10.238.10">
    <property type="entry name" value="EF-hand"/>
    <property type="match status" value="1"/>
</dbReference>
<dbReference type="PANTHER" id="PTHR15717">
    <property type="entry name" value="PROTEIN KIAA0494"/>
    <property type="match status" value="1"/>
</dbReference>
<feature type="compositionally biased region" description="Basic and acidic residues" evidence="2">
    <location>
        <begin position="339"/>
        <end position="352"/>
    </location>
</feature>
<evidence type="ECO:0000313" key="5">
    <source>
        <dbReference type="Ensembl" id="ENSCMMP00000020417.1"/>
    </source>
</evidence>
<feature type="region of interest" description="Disordered" evidence="2">
    <location>
        <begin position="607"/>
        <end position="677"/>
    </location>
</feature>
<reference evidence="5" key="1">
    <citation type="submission" date="2018-09" db="EMBL/GenBank/DDBJ databases">
        <title>Common duck and Muscovy duck high density SNP chip.</title>
        <authorList>
            <person name="Vignal A."/>
            <person name="Thebault N."/>
            <person name="Warren W.C."/>
        </authorList>
    </citation>
    <scope>NUCLEOTIDE SEQUENCE [LARGE SCALE GENOMIC DNA]</scope>
</reference>
<feature type="domain" description="EF-hand" evidence="4">
    <location>
        <begin position="463"/>
        <end position="491"/>
    </location>
</feature>
<evidence type="ECO:0000256" key="3">
    <source>
        <dbReference type="SAM" id="Phobius"/>
    </source>
</evidence>
<feature type="compositionally biased region" description="Polar residues" evidence="2">
    <location>
        <begin position="317"/>
        <end position="330"/>
    </location>
</feature>
<evidence type="ECO:0000259" key="4">
    <source>
        <dbReference type="PROSITE" id="PS50222"/>
    </source>
</evidence>
<sequence length="677" mass="73342">MKKRKELNALLGLAADGRRKKAAKKGSGHRLLRTEPPASDSESSSPEEEEEELGGARGRFAKGDYLRCCKLCYPLCAFVILAACVVACVGLVWMQVALKEDLDVIKEKFRTMESNQKTSFQEIPKLNEDLVQKQKQLEQIETGELGLSKIWINITEINKQISLLTSTVNHLKTNIKSASDLIYLPVTVEKLQKTVANIGSTLTSVSHDVENIQTAIEEYKKSIEILQNDVKELKQITAFPSTALPRTERNQTENCKQESQSLHAALEELNNSVVAYQKLNDIKLLNVDSAIGNLSRRVTLLENSPIAVNKLDKRDNLSTSMGNDTTTSLKVENEDQLDNETHSNKELKEPGTRDSQVLKLREKLQMISALTSKPENDRPNEASKNVGSSLSTTAKPTDLSRLASRSADDNTEKNGQLRHLSLPGISSIEDLQKLFEKAPEDADGKLSFEDLQKLLGSTAQDSEIFKKFDTDGDEKYSLQELRLALACIPSMFSATPVSGPLCTFPLPGFPAVLYPFRNHVAASPLRARADWNPTPFPVCRGFPIYLNKSSFFVCLFVFFFFLFNLRVSSPGFGGAAPQRNAAARHGGAGGAVWRAGPGSHGGAAAAGLGVGVGAGQGGDPEEPSCPPAPRAAGSPEPGRGGDGAPGWPRGGGVGGEPLLREVSPQDPGAAQSQPRCV</sequence>
<keyword evidence="1" id="KW-0175">Coiled coil</keyword>
<dbReference type="SMART" id="SM00054">
    <property type="entry name" value="EFh"/>
    <property type="match status" value="2"/>
</dbReference>
<dbReference type="AlphaFoldDB" id="A0A8C3CGM5"/>
<dbReference type="InterPro" id="IPR002048">
    <property type="entry name" value="EF_hand_dom"/>
</dbReference>
<feature type="region of interest" description="Disordered" evidence="2">
    <location>
        <begin position="574"/>
        <end position="595"/>
    </location>
</feature>
<reference evidence="5" key="3">
    <citation type="submission" date="2025-09" db="UniProtKB">
        <authorList>
            <consortium name="Ensembl"/>
        </authorList>
    </citation>
    <scope>IDENTIFICATION</scope>
</reference>
<feature type="compositionally biased region" description="Gly residues" evidence="2">
    <location>
        <begin position="638"/>
        <end position="655"/>
    </location>
</feature>
<evidence type="ECO:0000313" key="6">
    <source>
        <dbReference type="Proteomes" id="UP000694556"/>
    </source>
</evidence>
<dbReference type="GO" id="GO:0005509">
    <property type="term" value="F:calcium ion binding"/>
    <property type="evidence" value="ECO:0007669"/>
    <property type="project" value="InterPro"/>
</dbReference>
<dbReference type="InterPro" id="IPR011992">
    <property type="entry name" value="EF-hand-dom_pair"/>
</dbReference>
<dbReference type="Gene3D" id="1.10.287.1490">
    <property type="match status" value="1"/>
</dbReference>
<feature type="compositionally biased region" description="Polar residues" evidence="2">
    <location>
        <begin position="382"/>
        <end position="395"/>
    </location>
</feature>
<dbReference type="PROSITE" id="PS50222">
    <property type="entry name" value="EF_HAND_2"/>
    <property type="match status" value="2"/>
</dbReference>
<feature type="region of interest" description="Disordered" evidence="2">
    <location>
        <begin position="17"/>
        <end position="55"/>
    </location>
</feature>
<dbReference type="Proteomes" id="UP000694556">
    <property type="component" value="Chromosome 8"/>
</dbReference>
<dbReference type="PANTHER" id="PTHR15717:SF2">
    <property type="entry name" value="EF-HAND CALCIUM-BINDING DOMAIN-CONTAINING PROTEIN 14"/>
    <property type="match status" value="1"/>
</dbReference>
<feature type="region of interest" description="Disordered" evidence="2">
    <location>
        <begin position="315"/>
        <end position="417"/>
    </location>
</feature>
<evidence type="ECO:0000256" key="1">
    <source>
        <dbReference type="SAM" id="Coils"/>
    </source>
</evidence>
<feature type="coiled-coil region" evidence="1">
    <location>
        <begin position="209"/>
        <end position="236"/>
    </location>
</feature>
<proteinExistence type="predicted"/>
<accession>A0A8C3CGM5</accession>
<feature type="transmembrane region" description="Helical" evidence="3">
    <location>
        <begin position="71"/>
        <end position="94"/>
    </location>
</feature>
<keyword evidence="3" id="KW-1133">Transmembrane helix</keyword>
<dbReference type="InterPro" id="IPR042352">
    <property type="entry name" value="EFCAB14"/>
</dbReference>